<evidence type="ECO:0000313" key="2">
    <source>
        <dbReference type="Proteomes" id="UP001159363"/>
    </source>
</evidence>
<name>A0ABQ9GB52_9NEOP</name>
<sequence length="118" mass="13638">MGNKNFWILLHFGEKKVEAMVEDTGASSCSIHQKFLSELIKERPGLKQQLTVESGVVLQVANRQRCCVKIAEEETKGEVFPKQQRGKLDALIVQFPDVLTERLERWEMFPYEIKVEDD</sequence>
<evidence type="ECO:0000313" key="1">
    <source>
        <dbReference type="EMBL" id="KAJ8869648.1"/>
    </source>
</evidence>
<protein>
    <submittedName>
        <fullName evidence="1">Uncharacterized protein</fullName>
    </submittedName>
</protein>
<keyword evidence="2" id="KW-1185">Reference proteome</keyword>
<reference evidence="1 2" key="1">
    <citation type="submission" date="2023-02" db="EMBL/GenBank/DDBJ databases">
        <title>LHISI_Scaffold_Assembly.</title>
        <authorList>
            <person name="Stuart O.P."/>
            <person name="Cleave R."/>
            <person name="Magrath M.J.L."/>
            <person name="Mikheyev A.S."/>
        </authorList>
    </citation>
    <scope>NUCLEOTIDE SEQUENCE [LARGE SCALE GENOMIC DNA]</scope>
    <source>
        <strain evidence="1">Daus_M_001</strain>
        <tissue evidence="1">Leg muscle</tissue>
    </source>
</reference>
<dbReference type="EMBL" id="JARBHB010000013">
    <property type="protein sequence ID" value="KAJ8869648.1"/>
    <property type="molecule type" value="Genomic_DNA"/>
</dbReference>
<dbReference type="Proteomes" id="UP001159363">
    <property type="component" value="Chromosome 12"/>
</dbReference>
<gene>
    <name evidence="1" type="ORF">PR048_028641</name>
</gene>
<organism evidence="1 2">
    <name type="scientific">Dryococelus australis</name>
    <dbReference type="NCBI Taxonomy" id="614101"/>
    <lineage>
        <taxon>Eukaryota</taxon>
        <taxon>Metazoa</taxon>
        <taxon>Ecdysozoa</taxon>
        <taxon>Arthropoda</taxon>
        <taxon>Hexapoda</taxon>
        <taxon>Insecta</taxon>
        <taxon>Pterygota</taxon>
        <taxon>Neoptera</taxon>
        <taxon>Polyneoptera</taxon>
        <taxon>Phasmatodea</taxon>
        <taxon>Verophasmatodea</taxon>
        <taxon>Anareolatae</taxon>
        <taxon>Phasmatidae</taxon>
        <taxon>Eurycanthinae</taxon>
        <taxon>Dryococelus</taxon>
    </lineage>
</organism>
<comment type="caution">
    <text evidence="1">The sequence shown here is derived from an EMBL/GenBank/DDBJ whole genome shotgun (WGS) entry which is preliminary data.</text>
</comment>
<accession>A0ABQ9GB52</accession>
<proteinExistence type="predicted"/>